<sequence length="232" mass="27447">MGESGTDVENNDGKTWRDNARPFMHKRQTGDETMCDLLSEETKFRPLLKSGMREMLHQIISNGYIGLLTGRSENTEGLEQQLRKEVHFHPDLPQLLNLDAPCLAKLFEQLKNRFYHAHHRDFGFPLSQTQILALYLYTSSGFTRFFADDQRHGLYNKWKFFDHALYWAIFRLSLHEERHNETTTLYCGLNHVHCSSVIQNGYFTTYLSCSRQVAVADFFKFQTFFFFFFFFF</sequence>
<name>X6NDP3_RETFI</name>
<accession>X6NDP3</accession>
<gene>
    <name evidence="2" type="ORF">RFI_13730</name>
</gene>
<reference evidence="2 3" key="1">
    <citation type="journal article" date="2013" name="Curr. Biol.">
        <title>The Genome of the Foraminiferan Reticulomyxa filosa.</title>
        <authorList>
            <person name="Glockner G."/>
            <person name="Hulsmann N."/>
            <person name="Schleicher M."/>
            <person name="Noegel A.A."/>
            <person name="Eichinger L."/>
            <person name="Gallinger C."/>
            <person name="Pawlowski J."/>
            <person name="Sierra R."/>
            <person name="Euteneuer U."/>
            <person name="Pillet L."/>
            <person name="Moustafa A."/>
            <person name="Platzer M."/>
            <person name="Groth M."/>
            <person name="Szafranski K."/>
            <person name="Schliwa M."/>
        </authorList>
    </citation>
    <scope>NUCLEOTIDE SEQUENCE [LARGE SCALE GENOMIC DNA]</scope>
</reference>
<proteinExistence type="predicted"/>
<protein>
    <submittedName>
        <fullName evidence="2">Uncharacterized protein</fullName>
    </submittedName>
</protein>
<feature type="region of interest" description="Disordered" evidence="1">
    <location>
        <begin position="1"/>
        <end position="27"/>
    </location>
</feature>
<dbReference type="Proteomes" id="UP000023152">
    <property type="component" value="Unassembled WGS sequence"/>
</dbReference>
<evidence type="ECO:0000256" key="1">
    <source>
        <dbReference type="SAM" id="MobiDB-lite"/>
    </source>
</evidence>
<keyword evidence="3" id="KW-1185">Reference proteome</keyword>
<comment type="caution">
    <text evidence="2">The sequence shown here is derived from an EMBL/GenBank/DDBJ whole genome shotgun (WGS) entry which is preliminary data.</text>
</comment>
<evidence type="ECO:0000313" key="3">
    <source>
        <dbReference type="Proteomes" id="UP000023152"/>
    </source>
</evidence>
<evidence type="ECO:0000313" key="2">
    <source>
        <dbReference type="EMBL" id="ETO23452.1"/>
    </source>
</evidence>
<organism evidence="2 3">
    <name type="scientific">Reticulomyxa filosa</name>
    <dbReference type="NCBI Taxonomy" id="46433"/>
    <lineage>
        <taxon>Eukaryota</taxon>
        <taxon>Sar</taxon>
        <taxon>Rhizaria</taxon>
        <taxon>Retaria</taxon>
        <taxon>Foraminifera</taxon>
        <taxon>Monothalamids</taxon>
        <taxon>Reticulomyxidae</taxon>
        <taxon>Reticulomyxa</taxon>
    </lineage>
</organism>
<feature type="compositionally biased region" description="Basic and acidic residues" evidence="1">
    <location>
        <begin position="11"/>
        <end position="20"/>
    </location>
</feature>
<dbReference type="EMBL" id="ASPP01009921">
    <property type="protein sequence ID" value="ETO23452.1"/>
    <property type="molecule type" value="Genomic_DNA"/>
</dbReference>
<dbReference type="AlphaFoldDB" id="X6NDP3"/>